<dbReference type="Pfam" id="PF02463">
    <property type="entry name" value="SMC_N"/>
    <property type="match status" value="1"/>
</dbReference>
<evidence type="ECO:0000256" key="5">
    <source>
        <dbReference type="SAM" id="MobiDB-lite"/>
    </source>
</evidence>
<name>A0ABN1W354_9PSEU</name>
<keyword evidence="4" id="KW-0175">Coiled coil</keyword>
<protein>
    <recommendedName>
        <fullName evidence="3">Nuclease SbcCD subunit C</fullName>
    </recommendedName>
</protein>
<evidence type="ECO:0000313" key="8">
    <source>
        <dbReference type="Proteomes" id="UP001500653"/>
    </source>
</evidence>
<dbReference type="PANTHER" id="PTHR32114:SF2">
    <property type="entry name" value="ABC TRANSPORTER ABCH.3"/>
    <property type="match status" value="1"/>
</dbReference>
<dbReference type="SUPFAM" id="SSF52540">
    <property type="entry name" value="P-loop containing nucleoside triphosphate hydrolases"/>
    <property type="match status" value="1"/>
</dbReference>
<dbReference type="Proteomes" id="UP001500653">
    <property type="component" value="Unassembled WGS sequence"/>
</dbReference>
<evidence type="ECO:0000259" key="6">
    <source>
        <dbReference type="Pfam" id="PF02463"/>
    </source>
</evidence>
<comment type="similarity">
    <text evidence="1">Belongs to the SMC family. SbcC subfamily.</text>
</comment>
<dbReference type="InterPro" id="IPR027417">
    <property type="entry name" value="P-loop_NTPase"/>
</dbReference>
<evidence type="ECO:0000256" key="3">
    <source>
        <dbReference type="ARBA" id="ARBA00013368"/>
    </source>
</evidence>
<evidence type="ECO:0000256" key="1">
    <source>
        <dbReference type="ARBA" id="ARBA00006930"/>
    </source>
</evidence>
<dbReference type="GO" id="GO:0005524">
    <property type="term" value="F:ATP binding"/>
    <property type="evidence" value="ECO:0007669"/>
    <property type="project" value="UniProtKB-KW"/>
</dbReference>
<evidence type="ECO:0000256" key="2">
    <source>
        <dbReference type="ARBA" id="ARBA00011322"/>
    </source>
</evidence>
<gene>
    <name evidence="7" type="ORF">GCM10009676_15550</name>
</gene>
<evidence type="ECO:0000313" key="7">
    <source>
        <dbReference type="EMBL" id="GAA1233150.1"/>
    </source>
</evidence>
<feature type="region of interest" description="Disordered" evidence="5">
    <location>
        <begin position="49"/>
        <end position="74"/>
    </location>
</feature>
<dbReference type="EMBL" id="BAAALN010000005">
    <property type="protein sequence ID" value="GAA1233150.1"/>
    <property type="molecule type" value="Genomic_DNA"/>
</dbReference>
<sequence>MNDTRGSTRTLLTDEITELLEADDASETDAQYVVLAALEGADELADMLDNSAPVPTTETEAPAETDTEDSPEPSGAFIESVTVSGFRGIGPQATLPLYPAPGLTIVAGRNGSGKSSFSEAIEVALTGNTYRWNKQNGRKAAVWQQHWRNLHQAEPCEVRIGLAVEGQGAATVGVTWAAGTGDLADRKSWFQRAGQRQEEGLDSLGWDRDIERYQPILSYDELGGLLESEPSKLHDKINEVLGLEQATDTEQLLTDVVKRLGEAEEARKACTRELKKQLDGVDDERAHAALAQLRKHRPDVDEVERIATGAAPQRGIDGLRTLAEVTIPADDVVAEAVGELRGAAGAWAELADQAATLADRRTTLLRNALDVHAHEGDIECPVCGEGTLDDAWRQQVEDALEAERAESQQRRATGDRLERARRRLADVVDGVLIPATPEQFSLSTRAAADEAVRRWKDLPDNDVERASHVERVHPELAEAVASLRDETRQLLAEHEDAWASHALDLGEWVKLARDAAAQQPRLERAKAGRDAMRRVREQLRNNRLAALEERAREIWAALKQESNVELGGIRFKGRATRRQLELYADVDGADAEALGVMSQGELHGLALALFLPRATAPASPFRFVVLDDPIQAMDPAKVDSFVKVLAGFARDRQVVVFSHDDRLPQAVRQLGVDARIVEVNRDSESAVTVANCEDPARRLLDDAFAICKDQQVPDEVRRRVLPGLCRQAVEAACHELYLNRRLTRGDARTDVEDGWRSVERTKNRIALVVEGDPEADISGWKRRGPGRSEAFGLVTGGAHGQLDRDPLDAVRSVENLVKDLRSTR</sequence>
<proteinExistence type="inferred from homology"/>
<keyword evidence="7" id="KW-0547">Nucleotide-binding</keyword>
<feature type="domain" description="RecF/RecN/SMC N-terminal" evidence="6">
    <location>
        <begin position="77"/>
        <end position="667"/>
    </location>
</feature>
<comment type="caution">
    <text evidence="7">The sequence shown here is derived from an EMBL/GenBank/DDBJ whole genome shotgun (WGS) entry which is preliminary data.</text>
</comment>
<reference evidence="8" key="1">
    <citation type="journal article" date="2019" name="Int. J. Syst. Evol. Microbiol.">
        <title>The Global Catalogue of Microorganisms (GCM) 10K type strain sequencing project: providing services to taxonomists for standard genome sequencing and annotation.</title>
        <authorList>
            <consortium name="The Broad Institute Genomics Platform"/>
            <consortium name="The Broad Institute Genome Sequencing Center for Infectious Disease"/>
            <person name="Wu L."/>
            <person name="Ma J."/>
        </authorList>
    </citation>
    <scope>NUCLEOTIDE SEQUENCE [LARGE SCALE GENOMIC DNA]</scope>
    <source>
        <strain evidence="8">JCM 13023</strain>
    </source>
</reference>
<comment type="subunit">
    <text evidence="2">Heterodimer of SbcC and SbcD.</text>
</comment>
<dbReference type="RefSeq" id="WP_253863676.1">
    <property type="nucleotide sequence ID" value="NZ_BAAALN010000005.1"/>
</dbReference>
<dbReference type="Gene3D" id="3.40.50.300">
    <property type="entry name" value="P-loop containing nucleotide triphosphate hydrolases"/>
    <property type="match status" value="2"/>
</dbReference>
<accession>A0ABN1W354</accession>
<feature type="coiled-coil region" evidence="4">
    <location>
        <begin position="522"/>
        <end position="549"/>
    </location>
</feature>
<dbReference type="PANTHER" id="PTHR32114">
    <property type="entry name" value="ABC TRANSPORTER ABCH.3"/>
    <property type="match status" value="1"/>
</dbReference>
<feature type="compositionally biased region" description="Acidic residues" evidence="5">
    <location>
        <begin position="61"/>
        <end position="71"/>
    </location>
</feature>
<keyword evidence="7" id="KW-0067">ATP-binding</keyword>
<evidence type="ECO:0000256" key="4">
    <source>
        <dbReference type="SAM" id="Coils"/>
    </source>
</evidence>
<keyword evidence="8" id="KW-1185">Reference proteome</keyword>
<organism evidence="7 8">
    <name type="scientific">Prauserella halophila</name>
    <dbReference type="NCBI Taxonomy" id="185641"/>
    <lineage>
        <taxon>Bacteria</taxon>
        <taxon>Bacillati</taxon>
        <taxon>Actinomycetota</taxon>
        <taxon>Actinomycetes</taxon>
        <taxon>Pseudonocardiales</taxon>
        <taxon>Pseudonocardiaceae</taxon>
        <taxon>Prauserella</taxon>
    </lineage>
</organism>
<dbReference type="InterPro" id="IPR003395">
    <property type="entry name" value="RecF/RecN/SMC_N"/>
</dbReference>